<evidence type="ECO:0000256" key="1">
    <source>
        <dbReference type="SAM" id="MobiDB-lite"/>
    </source>
</evidence>
<dbReference type="EnsemblMetazoa" id="AAEL026975-RA">
    <property type="protein sequence ID" value="AAEL026975-PA"/>
    <property type="gene ID" value="AAEL026975"/>
</dbReference>
<dbReference type="OrthoDB" id="7764117at2759"/>
<dbReference type="AlphaFoldDB" id="A0A6I8TFI2"/>
<gene>
    <name evidence="3" type="primary">5569108</name>
    <name evidence="4" type="synonym">5565479</name>
</gene>
<feature type="compositionally biased region" description="Low complexity" evidence="1">
    <location>
        <begin position="368"/>
        <end position="385"/>
    </location>
</feature>
<name>A0A6I8TFI2_AEDAE</name>
<dbReference type="PROSITE" id="PS51257">
    <property type="entry name" value="PROKAR_LIPOPROTEIN"/>
    <property type="match status" value="1"/>
</dbReference>
<evidence type="ECO:0000256" key="2">
    <source>
        <dbReference type="SAM" id="SignalP"/>
    </source>
</evidence>
<evidence type="ECO:0000313" key="5">
    <source>
        <dbReference type="Proteomes" id="UP000008820"/>
    </source>
</evidence>
<dbReference type="InParanoid" id="A0A6I8TFI2"/>
<protein>
    <submittedName>
        <fullName evidence="3">Uncharacterized protein</fullName>
    </submittedName>
</protein>
<reference evidence="3 5" key="1">
    <citation type="submission" date="2017-06" db="EMBL/GenBank/DDBJ databases">
        <title>Aedes aegypti genome working group (AGWG) sequencing and assembly.</title>
        <authorList>
            <consortium name="Aedes aegypti Genome Working Group (AGWG)"/>
            <person name="Matthews B.J."/>
        </authorList>
    </citation>
    <scope>NUCLEOTIDE SEQUENCE [LARGE SCALE GENOMIC DNA]</scope>
    <source>
        <strain evidence="3 5">LVP_AGWG</strain>
    </source>
</reference>
<organism evidence="3 5">
    <name type="scientific">Aedes aegypti</name>
    <name type="common">Yellowfever mosquito</name>
    <name type="synonym">Culex aegypti</name>
    <dbReference type="NCBI Taxonomy" id="7159"/>
    <lineage>
        <taxon>Eukaryota</taxon>
        <taxon>Metazoa</taxon>
        <taxon>Ecdysozoa</taxon>
        <taxon>Arthropoda</taxon>
        <taxon>Hexapoda</taxon>
        <taxon>Insecta</taxon>
        <taxon>Pterygota</taxon>
        <taxon>Neoptera</taxon>
        <taxon>Endopterygota</taxon>
        <taxon>Diptera</taxon>
        <taxon>Nematocera</taxon>
        <taxon>Culicoidea</taxon>
        <taxon>Culicidae</taxon>
        <taxon>Culicinae</taxon>
        <taxon>Aedini</taxon>
        <taxon>Aedes</taxon>
        <taxon>Stegomyia</taxon>
    </lineage>
</organism>
<feature type="signal peptide" evidence="2">
    <location>
        <begin position="1"/>
        <end position="21"/>
    </location>
</feature>
<feature type="compositionally biased region" description="Polar residues" evidence="1">
    <location>
        <begin position="642"/>
        <end position="654"/>
    </location>
</feature>
<feature type="region of interest" description="Disordered" evidence="1">
    <location>
        <begin position="631"/>
        <end position="657"/>
    </location>
</feature>
<feature type="region of interest" description="Disordered" evidence="1">
    <location>
        <begin position="359"/>
        <end position="393"/>
    </location>
</feature>
<reference evidence="3" key="2">
    <citation type="submission" date="2020-05" db="UniProtKB">
        <authorList>
            <consortium name="EnsemblMetazoa"/>
        </authorList>
    </citation>
    <scope>IDENTIFICATION</scope>
    <source>
        <strain evidence="3">LVP_AGWG</strain>
    </source>
</reference>
<keyword evidence="5" id="KW-1185">Reference proteome</keyword>
<evidence type="ECO:0000313" key="4">
    <source>
        <dbReference type="EnsemblMetazoa" id="AAEL026975-PA"/>
    </source>
</evidence>
<dbReference type="EnsemblMetazoa" id="AAEL007381-RB">
    <property type="protein sequence ID" value="AAEL007381-PB"/>
    <property type="gene ID" value="AAEL007381"/>
</dbReference>
<evidence type="ECO:0000313" key="3">
    <source>
        <dbReference type="EnsemblMetazoa" id="AAEL007381-PB"/>
    </source>
</evidence>
<accession>A0A6I8TFI2</accession>
<dbReference type="Proteomes" id="UP000008820">
    <property type="component" value="Chromosome 2"/>
</dbReference>
<feature type="chain" id="PRO_5036177930" evidence="2">
    <location>
        <begin position="22"/>
        <end position="695"/>
    </location>
</feature>
<proteinExistence type="predicted"/>
<keyword evidence="2" id="KW-0732">Signal</keyword>
<sequence length="695" mass="80529">MDRLNLFSFIVIGLSCTCIFARPGQLKEQKYEFQEFHSSYTQDNVASSSNNERLQEVSIPHESVPWSQQHPNEVNAFAEMFRQNYNRMVAQHNEMMQMHQQTMANMFIPVTYELYHVPVGYTWNSYFGNKQQYVYDETERMSRQLIEDIEQGHRTQQELMNPNFFIEQAASELNKVHQSHQPIDFSDVQVADEISYQQQQQPVFVESVYQTVNQDDNRAVVYNERTNQLEYVRRQDSLEPSVHVELANSMNEHQPFELETQPSVRLNNEKVNITFDQQVEQIEVHTPIFVEMPSKPQQEIEMIKSTPKPLAYHQSTQTNNDEFYGSTYDQQPKYDLQFVESLSAATTSSRGHIMSLVRNRTQGKDSSTTQTTTTTTTTTPLPTTTSGIMSMLPNRKPERNYIELYQQIQTELEKTLKEIADNETEETHFMGMTSNSDQGKLTYETVNHGKNEKESRGDQGITSDDYNYEEATELEPGLEYHSRANEYAFSSSTPVPVHTNPFHSAALVPFPTTSTLQPSNPYYSAPLAPFPEEMLHEPTEAQHLQYAEFSEIMDMNQEVQTIEHHYGHYVEADTIQDLSNHDEMNQGQLQIPHGYEDTQQYEDQQQRYTDVGGSEDIGRGLEHEVEQKFEKQLPPEQAYRNPDSQHTFKTNPQQEGGVPAHVQEVTFTSGSTAVQNQKKNWFQRQYDKMKHALRV</sequence>